<protein>
    <submittedName>
        <fullName evidence="2">Uncharacterized protein</fullName>
    </submittedName>
</protein>
<dbReference type="AlphaFoldDB" id="A0AAN7VYX0"/>
<gene>
    <name evidence="2" type="ORF">LTR97_010090</name>
</gene>
<evidence type="ECO:0000256" key="1">
    <source>
        <dbReference type="SAM" id="MobiDB-lite"/>
    </source>
</evidence>
<evidence type="ECO:0000313" key="3">
    <source>
        <dbReference type="Proteomes" id="UP001310594"/>
    </source>
</evidence>
<accession>A0AAN7VYX0</accession>
<dbReference type="Proteomes" id="UP001310594">
    <property type="component" value="Unassembled WGS sequence"/>
</dbReference>
<reference evidence="2" key="1">
    <citation type="submission" date="2023-08" db="EMBL/GenBank/DDBJ databases">
        <title>Black Yeasts Isolated from many extreme environments.</title>
        <authorList>
            <person name="Coleine C."/>
            <person name="Stajich J.E."/>
            <person name="Selbmann L."/>
        </authorList>
    </citation>
    <scope>NUCLEOTIDE SEQUENCE</scope>
    <source>
        <strain evidence="2">CCFEE 5810</strain>
    </source>
</reference>
<dbReference type="EMBL" id="JAVRQU010000017">
    <property type="protein sequence ID" value="KAK5693521.1"/>
    <property type="molecule type" value="Genomic_DNA"/>
</dbReference>
<feature type="region of interest" description="Disordered" evidence="1">
    <location>
        <begin position="29"/>
        <end position="90"/>
    </location>
</feature>
<comment type="caution">
    <text evidence="2">The sequence shown here is derived from an EMBL/GenBank/DDBJ whole genome shotgun (WGS) entry which is preliminary data.</text>
</comment>
<sequence>MPPKKPKGLMAILRKSGNAQPKFKAYARPGSAFSELSSSKGRGVKRAHLDSDNEDEDDIPRVKKNRKAATTKVEDTEAAITPPPPEPAAPVIESWRPAGGEQELKDELSTKYATPTTRLGLARISTWRLPAFLAAAEVLIMATGEEGEAETAELIHGGESVTDVFYSFRTEMVAGMVMEEIQEQLVEGRKLQVAFAWN</sequence>
<evidence type="ECO:0000313" key="2">
    <source>
        <dbReference type="EMBL" id="KAK5693521.1"/>
    </source>
</evidence>
<name>A0AAN7VYX0_9PEZI</name>
<organism evidence="2 3">
    <name type="scientific">Elasticomyces elasticus</name>
    <dbReference type="NCBI Taxonomy" id="574655"/>
    <lineage>
        <taxon>Eukaryota</taxon>
        <taxon>Fungi</taxon>
        <taxon>Dikarya</taxon>
        <taxon>Ascomycota</taxon>
        <taxon>Pezizomycotina</taxon>
        <taxon>Dothideomycetes</taxon>
        <taxon>Dothideomycetidae</taxon>
        <taxon>Mycosphaerellales</taxon>
        <taxon>Teratosphaeriaceae</taxon>
        <taxon>Elasticomyces</taxon>
    </lineage>
</organism>
<proteinExistence type="predicted"/>